<evidence type="ECO:0000256" key="3">
    <source>
        <dbReference type="ARBA" id="ARBA00023125"/>
    </source>
</evidence>
<feature type="domain" description="HTH lysR-type" evidence="5">
    <location>
        <begin position="8"/>
        <end position="65"/>
    </location>
</feature>
<evidence type="ECO:0000259" key="5">
    <source>
        <dbReference type="PROSITE" id="PS50931"/>
    </source>
</evidence>
<reference evidence="6 7" key="1">
    <citation type="submission" date="2016-03" db="EMBL/GenBank/DDBJ databases">
        <authorList>
            <consortium name="Pathogen Informatics"/>
        </authorList>
    </citation>
    <scope>NUCLEOTIDE SEQUENCE [LARGE SCALE GENOMIC DNA]</scope>
    <source>
        <strain evidence="6 7">NCTC13364</strain>
    </source>
</reference>
<evidence type="ECO:0000256" key="2">
    <source>
        <dbReference type="ARBA" id="ARBA00023015"/>
    </source>
</evidence>
<keyword evidence="2" id="KW-0805">Transcription regulation</keyword>
<keyword evidence="4" id="KW-0804">Transcription</keyword>
<gene>
    <name evidence="6" type="primary">dmlR_5</name>
    <name evidence="6" type="ORF">SAMEA1982600_00834</name>
</gene>
<dbReference type="RefSeq" id="WP_066408707.1">
    <property type="nucleotide sequence ID" value="NZ_FKBS01000008.1"/>
</dbReference>
<evidence type="ECO:0000313" key="7">
    <source>
        <dbReference type="Proteomes" id="UP000077037"/>
    </source>
</evidence>
<accession>A0A157LRH2</accession>
<dbReference type="InterPro" id="IPR058163">
    <property type="entry name" value="LysR-type_TF_proteobact-type"/>
</dbReference>
<dbReference type="GO" id="GO:0043565">
    <property type="term" value="F:sequence-specific DNA binding"/>
    <property type="evidence" value="ECO:0007669"/>
    <property type="project" value="TreeGrafter"/>
</dbReference>
<dbReference type="Gene3D" id="1.10.10.10">
    <property type="entry name" value="Winged helix-like DNA-binding domain superfamily/Winged helix DNA-binding domain"/>
    <property type="match status" value="1"/>
</dbReference>
<dbReference type="FunFam" id="1.10.10.10:FF:000001">
    <property type="entry name" value="LysR family transcriptional regulator"/>
    <property type="match status" value="1"/>
</dbReference>
<dbReference type="OrthoDB" id="116299at2"/>
<dbReference type="Gene3D" id="3.40.190.290">
    <property type="match status" value="1"/>
</dbReference>
<dbReference type="Pfam" id="PF00126">
    <property type="entry name" value="HTH_1"/>
    <property type="match status" value="1"/>
</dbReference>
<evidence type="ECO:0000256" key="4">
    <source>
        <dbReference type="ARBA" id="ARBA00023163"/>
    </source>
</evidence>
<dbReference type="GO" id="GO:0006351">
    <property type="term" value="P:DNA-templated transcription"/>
    <property type="evidence" value="ECO:0007669"/>
    <property type="project" value="TreeGrafter"/>
</dbReference>
<dbReference type="CDD" id="cd08422">
    <property type="entry name" value="PBP2_CrgA_like"/>
    <property type="match status" value="1"/>
</dbReference>
<proteinExistence type="inferred from homology"/>
<dbReference type="AlphaFoldDB" id="A0A157LRH2"/>
<dbReference type="InterPro" id="IPR000847">
    <property type="entry name" value="LysR_HTH_N"/>
</dbReference>
<dbReference type="GO" id="GO:0003700">
    <property type="term" value="F:DNA-binding transcription factor activity"/>
    <property type="evidence" value="ECO:0007669"/>
    <property type="project" value="InterPro"/>
</dbReference>
<dbReference type="PANTHER" id="PTHR30537:SF5">
    <property type="entry name" value="HTH-TYPE TRANSCRIPTIONAL ACTIVATOR TTDR-RELATED"/>
    <property type="match status" value="1"/>
</dbReference>
<dbReference type="SUPFAM" id="SSF53850">
    <property type="entry name" value="Periplasmic binding protein-like II"/>
    <property type="match status" value="1"/>
</dbReference>
<dbReference type="PROSITE" id="PS50931">
    <property type="entry name" value="HTH_LYSR"/>
    <property type="match status" value="1"/>
</dbReference>
<name>A0A157LRH2_9BORD</name>
<protein>
    <submittedName>
        <fullName evidence="6">LysR family transcriptional regulator</fullName>
    </submittedName>
</protein>
<sequence length="339" mass="37845">MRLSSNGFNFNDIVFFVEVAKRQSLSRTAESINVPPSTLSRRLQALEQHLGVELLARSTRKIALTEAGKLYYERCRQLVEQVSDAQDVLLQQGIKPTGTLKMLLPDPLDALQFSMLVQAFAQDWPSLDFHCDYTGGRGWDASREFDVAVRWGVQPDSDLVARCLGFVPFRLYASRDYLARHDSPQAPEDLDRHECLRCDVCPELTSWTLVQDDERAGVRPQARLRANDLEIVRRFALAGMGIAALPATGISDSRLVPVLPHWRLDPVGIYALFGSRTPPARARAFVDFLVDRLAVLSRRSSVLDSVSDVLPDVPDRNDPFASGKGQAWAPKVDAWTLSA</sequence>
<dbReference type="InterPro" id="IPR036388">
    <property type="entry name" value="WH-like_DNA-bd_sf"/>
</dbReference>
<dbReference type="PANTHER" id="PTHR30537">
    <property type="entry name" value="HTH-TYPE TRANSCRIPTIONAL REGULATOR"/>
    <property type="match status" value="1"/>
</dbReference>
<dbReference type="InterPro" id="IPR005119">
    <property type="entry name" value="LysR_subst-bd"/>
</dbReference>
<evidence type="ECO:0000313" key="6">
    <source>
        <dbReference type="EMBL" id="SAH99405.1"/>
    </source>
</evidence>
<evidence type="ECO:0000256" key="1">
    <source>
        <dbReference type="ARBA" id="ARBA00009437"/>
    </source>
</evidence>
<comment type="similarity">
    <text evidence="1">Belongs to the LysR transcriptional regulatory family.</text>
</comment>
<dbReference type="Proteomes" id="UP000077037">
    <property type="component" value="Unassembled WGS sequence"/>
</dbReference>
<organism evidence="6 7">
    <name type="scientific">Bordetella ansorpii</name>
    <dbReference type="NCBI Taxonomy" id="288768"/>
    <lineage>
        <taxon>Bacteria</taxon>
        <taxon>Pseudomonadati</taxon>
        <taxon>Pseudomonadota</taxon>
        <taxon>Betaproteobacteria</taxon>
        <taxon>Burkholderiales</taxon>
        <taxon>Alcaligenaceae</taxon>
        <taxon>Bordetella</taxon>
    </lineage>
</organism>
<dbReference type="EMBL" id="FKBS01000008">
    <property type="protein sequence ID" value="SAH99405.1"/>
    <property type="molecule type" value="Genomic_DNA"/>
</dbReference>
<dbReference type="Pfam" id="PF03466">
    <property type="entry name" value="LysR_substrate"/>
    <property type="match status" value="1"/>
</dbReference>
<keyword evidence="3" id="KW-0238">DNA-binding</keyword>
<dbReference type="InterPro" id="IPR036390">
    <property type="entry name" value="WH_DNA-bd_sf"/>
</dbReference>
<dbReference type="SUPFAM" id="SSF46785">
    <property type="entry name" value="Winged helix' DNA-binding domain"/>
    <property type="match status" value="1"/>
</dbReference>